<name>D4N0R5_ANAHA</name>
<evidence type="ECO:0000313" key="3">
    <source>
        <dbReference type="Proteomes" id="UP000008960"/>
    </source>
</evidence>
<evidence type="ECO:0000256" key="1">
    <source>
        <dbReference type="SAM" id="MobiDB-lite"/>
    </source>
</evidence>
<dbReference type="EMBL" id="FP929061">
    <property type="protein sequence ID" value="CBL38460.1"/>
    <property type="molecule type" value="Genomic_DNA"/>
</dbReference>
<dbReference type="AlphaFoldDB" id="D4N0R5"/>
<feature type="region of interest" description="Disordered" evidence="1">
    <location>
        <begin position="376"/>
        <end position="423"/>
    </location>
</feature>
<dbReference type="Proteomes" id="UP000008960">
    <property type="component" value="Chromosome"/>
</dbReference>
<dbReference type="InterPro" id="IPR006944">
    <property type="entry name" value="Phage/GTA_portal"/>
</dbReference>
<dbReference type="PATRIC" id="fig|245018.3.peg.1819"/>
<sequence>MKLTLGSRLINAWNVFKNNRDPTDDYNYEYYSSGSTYRPDRPRLTRGNAKSISASVFNRIALDVAAIDVKHCRLDKEDRFIEIMHSNLNECLTLSANIDQTHRAFLQDAVLTMFDKGVIAIVPVDTTTNPNMTNSYDILSMRVGEVLEWFPNKVKVRLYNDRTGKKEDLLLSKEDVAIIENPFYTVVNDSNSTLQRLKRKLSLLDVTDEKTASSKLDLIIQLPYIIKSDARKKQAEERRKQIEDQLAGSTYGIAYTDGTEKITQLNRSVENNLMSSVEYLTNQFFAQMNITQSILDGTADEKTMLNYNNRTIEPIISAIVNELKRKFLTKTARTQGQSICFFRDPFRLVPVNDMAEIADKFTRNEIMTSNEIRQAIGMKPSNDPKADELVNSNISQPTDEQNYPPEYDDGYEYDEGGENQNEV</sequence>
<feature type="compositionally biased region" description="Polar residues" evidence="1">
    <location>
        <begin position="390"/>
        <end position="401"/>
    </location>
</feature>
<organism evidence="2 3">
    <name type="scientific">Anaerostipes hadrus</name>
    <dbReference type="NCBI Taxonomy" id="649756"/>
    <lineage>
        <taxon>Bacteria</taxon>
        <taxon>Bacillati</taxon>
        <taxon>Bacillota</taxon>
        <taxon>Clostridia</taxon>
        <taxon>Lachnospirales</taxon>
        <taxon>Lachnospiraceae</taxon>
        <taxon>Anaerostipes</taxon>
    </lineage>
</organism>
<reference evidence="2 3" key="1">
    <citation type="submission" date="2010-03" db="EMBL/GenBank/DDBJ databases">
        <title>The genome sequence of Clostridiales sp. SSC/2.</title>
        <authorList>
            <consortium name="metaHIT consortium -- http://www.metahit.eu/"/>
            <person name="Pajon A."/>
            <person name="Turner K."/>
            <person name="Parkhill J."/>
            <person name="Duncan S."/>
            <person name="Flint H."/>
        </authorList>
    </citation>
    <scope>NUCLEOTIDE SEQUENCE [LARGE SCALE GENOMIC DNA]</scope>
    <source>
        <strain evidence="2 3">SSC/2</strain>
    </source>
</reference>
<reference evidence="2 3" key="2">
    <citation type="submission" date="2010-03" db="EMBL/GenBank/DDBJ databases">
        <authorList>
            <person name="Pajon A."/>
        </authorList>
    </citation>
    <scope>NUCLEOTIDE SEQUENCE [LARGE SCALE GENOMIC DNA]</scope>
    <source>
        <strain evidence="2 3">SSC/2</strain>
    </source>
</reference>
<dbReference type="KEGG" id="bprl:CL2_15190"/>
<proteinExistence type="predicted"/>
<feature type="compositionally biased region" description="Acidic residues" evidence="1">
    <location>
        <begin position="406"/>
        <end position="417"/>
    </location>
</feature>
<dbReference type="RefSeq" id="WP_008390858.1">
    <property type="nucleotide sequence ID" value="NC_021016.1"/>
</dbReference>
<protein>
    <submittedName>
        <fullName evidence="2">Phage portal protein</fullName>
    </submittedName>
</protein>
<dbReference type="Pfam" id="PF04860">
    <property type="entry name" value="Phage_portal"/>
    <property type="match status" value="1"/>
</dbReference>
<gene>
    <name evidence="2" type="ORF">CL2_15190</name>
</gene>
<accession>D4N0R5</accession>
<evidence type="ECO:0000313" key="2">
    <source>
        <dbReference type="EMBL" id="CBL38460.1"/>
    </source>
</evidence>